<gene>
    <name evidence="1" type="ORF">FEV53_13955</name>
</gene>
<evidence type="ECO:0000313" key="2">
    <source>
        <dbReference type="Proteomes" id="UP000318590"/>
    </source>
</evidence>
<organism evidence="1 2">
    <name type="scientific">Palleronia caenipelagi</name>
    <dbReference type="NCBI Taxonomy" id="2489174"/>
    <lineage>
        <taxon>Bacteria</taxon>
        <taxon>Pseudomonadati</taxon>
        <taxon>Pseudomonadota</taxon>
        <taxon>Alphaproteobacteria</taxon>
        <taxon>Rhodobacterales</taxon>
        <taxon>Roseobacteraceae</taxon>
        <taxon>Palleronia</taxon>
    </lineage>
</organism>
<comment type="caution">
    <text evidence="1">The sequence shown here is derived from an EMBL/GenBank/DDBJ whole genome shotgun (WGS) entry which is preliminary data.</text>
</comment>
<proteinExistence type="predicted"/>
<evidence type="ECO:0008006" key="3">
    <source>
        <dbReference type="Google" id="ProtNLM"/>
    </source>
</evidence>
<dbReference type="RefSeq" id="WP_142835437.1">
    <property type="nucleotide sequence ID" value="NZ_VFSV01000028.1"/>
</dbReference>
<reference evidence="1 2" key="1">
    <citation type="submission" date="2019-06" db="EMBL/GenBank/DDBJ databases">
        <title>Paenimaribius caenipelagi gen. nov., sp. nov., isolated from a tidal flat.</title>
        <authorList>
            <person name="Yoon J.-H."/>
        </authorList>
    </citation>
    <scope>NUCLEOTIDE SEQUENCE [LARGE SCALE GENOMIC DNA]</scope>
    <source>
        <strain evidence="1 2">JBTF-M29</strain>
    </source>
</reference>
<dbReference type="AlphaFoldDB" id="A0A547PR42"/>
<dbReference type="PROSITE" id="PS51257">
    <property type="entry name" value="PROKAR_LIPOPROTEIN"/>
    <property type="match status" value="1"/>
</dbReference>
<dbReference type="EMBL" id="VFSV01000028">
    <property type="protein sequence ID" value="TRD16605.1"/>
    <property type="molecule type" value="Genomic_DNA"/>
</dbReference>
<accession>A0A547PR42</accession>
<protein>
    <recommendedName>
        <fullName evidence="3">YMGG-like Gly-zipper domain-containing protein</fullName>
    </recommendedName>
</protein>
<name>A0A547PR42_9RHOB</name>
<evidence type="ECO:0000313" key="1">
    <source>
        <dbReference type="EMBL" id="TRD16605.1"/>
    </source>
</evidence>
<sequence length="65" mass="6118">MPKFFVLVTAAALTLSACGNTDLERAGTGALGGAAIGEVAFDEPVAGAAVGAIGGALADDVGLAN</sequence>
<dbReference type="Proteomes" id="UP000318590">
    <property type="component" value="Unassembled WGS sequence"/>
</dbReference>
<keyword evidence="2" id="KW-1185">Reference proteome</keyword>